<dbReference type="GO" id="GO:0016758">
    <property type="term" value="F:hexosyltransferase activity"/>
    <property type="evidence" value="ECO:0007669"/>
    <property type="project" value="UniProtKB-ARBA"/>
</dbReference>
<dbReference type="InterPro" id="IPR029044">
    <property type="entry name" value="Nucleotide-diphossugar_trans"/>
</dbReference>
<dbReference type="RefSeq" id="WP_210665830.1">
    <property type="nucleotide sequence ID" value="NZ_JAGFBV010000008.1"/>
</dbReference>
<dbReference type="Pfam" id="PF00535">
    <property type="entry name" value="Glycos_transf_2"/>
    <property type="match status" value="1"/>
</dbReference>
<dbReference type="Proteomes" id="UP000675047">
    <property type="component" value="Unassembled WGS sequence"/>
</dbReference>
<gene>
    <name evidence="2" type="ORF">J3495_06955</name>
</gene>
<dbReference type="SUPFAM" id="SSF53448">
    <property type="entry name" value="Nucleotide-diphospho-sugar transferases"/>
    <property type="match status" value="1"/>
</dbReference>
<reference evidence="2 3" key="1">
    <citation type="submission" date="2021-03" db="EMBL/GenBank/DDBJ databases">
        <title>Flavobacterium Flabelliformis Sp. Nov. And Flavobacterium Geliluteum Sp. Nov., Two Novel Multidrug Resistant Psychrophilic Species Isolated From Antarctica.</title>
        <authorList>
            <person name="Kralova S."/>
            <person name="Busse H.J."/>
            <person name="Bezdicek M."/>
            <person name="Nykrynova M."/>
            <person name="Kroupova E."/>
            <person name="Krsek D."/>
            <person name="Sedlacek I."/>
        </authorList>
    </citation>
    <scope>NUCLEOTIDE SEQUENCE [LARGE SCALE GENOMIC DNA]</scope>
    <source>
        <strain evidence="2 3">P7388</strain>
    </source>
</reference>
<protein>
    <submittedName>
        <fullName evidence="2">Glycosyltransferase family 2 protein</fullName>
    </submittedName>
</protein>
<evidence type="ECO:0000313" key="3">
    <source>
        <dbReference type="Proteomes" id="UP000675047"/>
    </source>
</evidence>
<proteinExistence type="predicted"/>
<comment type="caution">
    <text evidence="2">The sequence shown here is derived from an EMBL/GenBank/DDBJ whole genome shotgun (WGS) entry which is preliminary data.</text>
</comment>
<dbReference type="Gene3D" id="3.90.550.10">
    <property type="entry name" value="Spore Coat Polysaccharide Biosynthesis Protein SpsA, Chain A"/>
    <property type="match status" value="1"/>
</dbReference>
<organism evidence="2 3">
    <name type="scientific">Flavobacterium geliluteum</name>
    <dbReference type="NCBI Taxonomy" id="2816120"/>
    <lineage>
        <taxon>Bacteria</taxon>
        <taxon>Pseudomonadati</taxon>
        <taxon>Bacteroidota</taxon>
        <taxon>Flavobacteriia</taxon>
        <taxon>Flavobacteriales</taxon>
        <taxon>Flavobacteriaceae</taxon>
        <taxon>Flavobacterium</taxon>
    </lineage>
</organism>
<dbReference type="InterPro" id="IPR001173">
    <property type="entry name" value="Glyco_trans_2-like"/>
</dbReference>
<evidence type="ECO:0000259" key="1">
    <source>
        <dbReference type="Pfam" id="PF00535"/>
    </source>
</evidence>
<dbReference type="PANTHER" id="PTHR22916">
    <property type="entry name" value="GLYCOSYLTRANSFERASE"/>
    <property type="match status" value="1"/>
</dbReference>
<sequence>MNQVTPLISVIVPNYNHEKFLIQRLDSIFSQNYPNFEVILIDDCSSDNSRAIILEYAKRREVVHCIMNEVNSGNTFVQWNKGINLASGEYIWIAESDDFCTSDFLYRLIQPLLKDQNVVLSYCQSNRVDERGEVYGNWIEYTKRFDTSLFNKDFILSGNDFIKRFLVYRNVIPNASAVLFRKSRVMEIGPLDEDSYLKCNGDWLFYTKLILNKKIAFLSDSKNNFRFHSQSVIARSTKTQKRLVTIEILIAMRKTMINYFLKQNSHEIALIELNKKQIRVLRYEKALFLIRNKDQIKGGLILLSVFDLFIKEYKFYKNLKLKIKTLI</sequence>
<evidence type="ECO:0000313" key="2">
    <source>
        <dbReference type="EMBL" id="MBP4137825.1"/>
    </source>
</evidence>
<feature type="domain" description="Glycosyltransferase 2-like" evidence="1">
    <location>
        <begin position="9"/>
        <end position="156"/>
    </location>
</feature>
<dbReference type="EMBL" id="JAGFBV010000008">
    <property type="protein sequence ID" value="MBP4137825.1"/>
    <property type="molecule type" value="Genomic_DNA"/>
</dbReference>
<accession>A0A940XDK5</accession>
<dbReference type="CDD" id="cd00761">
    <property type="entry name" value="Glyco_tranf_GTA_type"/>
    <property type="match status" value="1"/>
</dbReference>
<name>A0A940XDK5_9FLAO</name>
<dbReference type="PANTHER" id="PTHR22916:SF3">
    <property type="entry name" value="UDP-GLCNAC:BETAGAL BETA-1,3-N-ACETYLGLUCOSAMINYLTRANSFERASE-LIKE PROTEIN 1"/>
    <property type="match status" value="1"/>
</dbReference>
<keyword evidence="3" id="KW-1185">Reference proteome</keyword>
<dbReference type="AlphaFoldDB" id="A0A940XDK5"/>